<evidence type="ECO:0000313" key="1">
    <source>
        <dbReference type="EMBL" id="MDZ5085746.1"/>
    </source>
</evidence>
<keyword evidence="2" id="KW-1185">Reference proteome</keyword>
<comment type="caution">
    <text evidence="1">The sequence shown here is derived from an EMBL/GenBank/DDBJ whole genome shotgun (WGS) entry which is preliminary data.</text>
</comment>
<accession>A0ACC6MGJ8</accession>
<name>A0ACC6MGJ8_MYCPF</name>
<organism evidence="1 2">
    <name type="scientific">Mycolicibacterium parafortuitum</name>
    <name type="common">Mycobacterium parafortuitum</name>
    <dbReference type="NCBI Taxonomy" id="39692"/>
    <lineage>
        <taxon>Bacteria</taxon>
        <taxon>Bacillati</taxon>
        <taxon>Actinomycetota</taxon>
        <taxon>Actinomycetes</taxon>
        <taxon>Mycobacteriales</taxon>
        <taxon>Mycobacteriaceae</taxon>
        <taxon>Mycolicibacterium</taxon>
    </lineage>
</organism>
<reference evidence="1 2" key="1">
    <citation type="journal article" date="2021" name="Chemosphere">
        <title>Bioballs carrying a syntrophic Rhodococcus and Mycolicibacterium consortium for simultaneous sorption and biodegradation of fuel oil in contaminated freshwater.</title>
        <authorList>
            <person name="Naloka K."/>
            <person name="Polrit D."/>
            <person name="Muangchinda C."/>
            <person name="Thoetkiattikul H."/>
            <person name="Pinyakong O."/>
        </authorList>
    </citation>
    <scope>NUCLEOTIDE SEQUENCE [LARGE SCALE GENOMIC DNA]</scope>
    <source>
        <strain evidence="1 2">J101</strain>
    </source>
</reference>
<evidence type="ECO:0000313" key="2">
    <source>
        <dbReference type="Proteomes" id="UP001289645"/>
    </source>
</evidence>
<sequence length="595" mass="61226">MAQLSVWMGAGVVAAGMSAALIAGADTASADTDTTGGSASSVDSATTAAADDSDGESSDTDQAGDVGASDAGEDADEDDAEDSDDTELTEELTDDASDADDESDLVGAVEDVDAVEDLDVVDDAEEQTRESGSGSTSQSTVDVTDTAQAADPSEGDAVVPEAEPEVLEGEPGKADALTAAPRDSVTAETESASEIPSEARLAAETVAAQRTSSALSAPQMMAAPQPRTFQEVIQSLVMDIIGVAVRFVSGPPIAAPGTDVTVRSSRLEITEGRYVRADWYYPDTDEPPQRLIYLQHGYLGVGPMYSYTASWLAHRTNSIVVAPTLSSNRYVRDGFWLGDDQVYRATADLLLGDREALTASAVAAGFAKKYGSGAALPETFTLVGHSLGAGVAAGAAGYYADAVIASGAANRLAGIILLDGAPPGDVLGRALDKLDGLGVDIPVLELGAPREEGSRRVDEALNGHRPGRFNGIVLDDGQHLDSMQGGSWLIQLVSYLYQGFPTEQNKAAAQTIIAGWGNDIFAGRIDPTTGLCDAEDCAGIYAAPGQTVSIETPKGLATGAVIGSVIAPTSVEFQPLAATSLMFTRLPAIRLLIGG</sequence>
<proteinExistence type="predicted"/>
<protein>
    <submittedName>
        <fullName evidence="1">Uncharacterized protein</fullName>
    </submittedName>
</protein>
<gene>
    <name evidence="1" type="ORF">OHX15_10145</name>
</gene>
<dbReference type="EMBL" id="JAOXLN010000008">
    <property type="protein sequence ID" value="MDZ5085746.1"/>
    <property type="molecule type" value="Genomic_DNA"/>
</dbReference>
<dbReference type="Proteomes" id="UP001289645">
    <property type="component" value="Unassembled WGS sequence"/>
</dbReference>